<dbReference type="Proteomes" id="UP000016584">
    <property type="component" value="Unassembled WGS sequence"/>
</dbReference>
<sequence>MKNKIEIRLGIIWFLFLTGFIAFAQQAAYPKFQEQTLADGRKITYTNLGAQLLDKTIEGSAFYEDTKGKKYLYTVVRGQPAHLLGYELESNNLIADIAMPSNNGSPSLTFSTDGTLYISGQGGILYAHTPGSDSVRRIGQCLPKQTVMYDLRAGVDGEIYGGTYPNCQVFRYHPKDGFTDVGKGTLVKGESYVRSMVYHQKTNKIYAGVGARASLIELDLSTGAKRDILPEEFRGEQFVYTMALVEGVSGGDRIFITLQNSNNILIFNIASGRFEHQVKGPYIKGAIKSPLSDEVYFTQGANRLLRYDNINASSLDPVFVTDVSANVIVSKAYGNRLFMLTAKGQVIIYDTEKKEVNKQELAIVGQPKLLGILHEGPAESIWTGGYLNGANASYDPKTGNKVVYEGLNQTESAASYGDKIYFGTYTKAKFYSYDSKQPWHMGKNPKQIGVVPEQDRPFGALSIPDMGKVFFGTVPGYGMNGGVLVEFDVSNSNKMSYYKDVVKDQSIITLLYDNKKVFGGSSIWGGLGGQPLAAEAVLFVWDIVQKKKIHEVVPVKGAKSITCLIHGNDGYIWGLANGYLFKVDPVSFSVVSRVQILSDGRSSHVWRPDYLVFCGADGMYYGSIAHQLFRLNPKTMAVEKLNQSIKGLLAGPDNEMYFYREGDLWRIDVK</sequence>
<keyword evidence="3" id="KW-1185">Reference proteome</keyword>
<gene>
    <name evidence="1" type="ORF">M472_03665</name>
    <name evidence="2" type="ORF">M472_16235</name>
</gene>
<dbReference type="Gene3D" id="2.130.10.10">
    <property type="entry name" value="YVTN repeat-like/Quinoprotein amine dehydrogenase"/>
    <property type="match status" value="1"/>
</dbReference>
<dbReference type="RefSeq" id="WP_021069448.1">
    <property type="nucleotide sequence ID" value="NZ_ATDL01000007.1"/>
</dbReference>
<organism evidence="2 3">
    <name type="scientific">Sphingobacterium paucimobilis HER1398</name>
    <dbReference type="NCBI Taxonomy" id="1346330"/>
    <lineage>
        <taxon>Bacteria</taxon>
        <taxon>Pseudomonadati</taxon>
        <taxon>Bacteroidota</taxon>
        <taxon>Sphingobacteriia</taxon>
        <taxon>Sphingobacteriales</taxon>
        <taxon>Sphingobacteriaceae</taxon>
        <taxon>Sphingobacterium</taxon>
    </lineage>
</organism>
<dbReference type="InterPro" id="IPR015943">
    <property type="entry name" value="WD40/YVTN_repeat-like_dom_sf"/>
</dbReference>
<dbReference type="OrthoDB" id="843723at2"/>
<dbReference type="STRING" id="1346330.M472_03665"/>
<dbReference type="SUPFAM" id="SSF50998">
    <property type="entry name" value="Quinoprotein alcohol dehydrogenase-like"/>
    <property type="match status" value="1"/>
</dbReference>
<evidence type="ECO:0000313" key="1">
    <source>
        <dbReference type="EMBL" id="ERJ57857.1"/>
    </source>
</evidence>
<accession>U2JCB5</accession>
<evidence type="ECO:0000313" key="2">
    <source>
        <dbReference type="EMBL" id="ERJ60308.1"/>
    </source>
</evidence>
<proteinExistence type="predicted"/>
<comment type="caution">
    <text evidence="2">The sequence shown here is derived from an EMBL/GenBank/DDBJ whole genome shotgun (WGS) entry which is preliminary data.</text>
</comment>
<dbReference type="InterPro" id="IPR011047">
    <property type="entry name" value="Quinoprotein_ADH-like_sf"/>
</dbReference>
<dbReference type="PATRIC" id="fig|1346330.5.peg.1270"/>
<dbReference type="EMBL" id="ATDL01000007">
    <property type="protein sequence ID" value="ERJ60308.1"/>
    <property type="molecule type" value="Genomic_DNA"/>
</dbReference>
<dbReference type="EMBL" id="ATDL01000021">
    <property type="protein sequence ID" value="ERJ57857.1"/>
    <property type="molecule type" value="Genomic_DNA"/>
</dbReference>
<reference evidence="2 3" key="1">
    <citation type="journal article" date="2013" name="Genome Announc.">
        <title>The Draft Genome Sequence of Sphingomonas paucimobilis Strain HER1398 (Proteobacteria), Host to the Giant PAU Phage, Indicates That It Is a Member of the Genus Sphingobacterium (Bacteroidetes).</title>
        <authorList>
            <person name="White R.A.III."/>
            <person name="Suttle C.A."/>
        </authorList>
    </citation>
    <scope>NUCLEOTIDE SEQUENCE [LARGE SCALE GENOMIC DNA]</scope>
    <source>
        <strain evidence="2 3">HER1398</strain>
    </source>
</reference>
<dbReference type="eggNOG" id="COG1520">
    <property type="taxonomic scope" value="Bacteria"/>
</dbReference>
<name>U2JCB5_9SPHI</name>
<protein>
    <submittedName>
        <fullName evidence="2">Uncharacterized protein</fullName>
    </submittedName>
</protein>
<evidence type="ECO:0000313" key="3">
    <source>
        <dbReference type="Proteomes" id="UP000016584"/>
    </source>
</evidence>
<dbReference type="AlphaFoldDB" id="U2JCB5"/>